<keyword evidence="2" id="KW-1185">Reference proteome</keyword>
<reference evidence="1" key="1">
    <citation type="journal article" date="2021" name="Nat. Commun.">
        <title>Genetic determinants of endophytism in the Arabidopsis root mycobiome.</title>
        <authorList>
            <person name="Mesny F."/>
            <person name="Miyauchi S."/>
            <person name="Thiergart T."/>
            <person name="Pickel B."/>
            <person name="Atanasova L."/>
            <person name="Karlsson M."/>
            <person name="Huettel B."/>
            <person name="Barry K.W."/>
            <person name="Haridas S."/>
            <person name="Chen C."/>
            <person name="Bauer D."/>
            <person name="Andreopoulos W."/>
            <person name="Pangilinan J."/>
            <person name="LaButti K."/>
            <person name="Riley R."/>
            <person name="Lipzen A."/>
            <person name="Clum A."/>
            <person name="Drula E."/>
            <person name="Henrissat B."/>
            <person name="Kohler A."/>
            <person name="Grigoriev I.V."/>
            <person name="Martin F.M."/>
            <person name="Hacquard S."/>
        </authorList>
    </citation>
    <scope>NUCLEOTIDE SEQUENCE</scope>
    <source>
        <strain evidence="1">MPI-CAGE-CH-0230</strain>
    </source>
</reference>
<dbReference type="InterPro" id="IPR036864">
    <property type="entry name" value="Zn2-C6_fun-type_DNA-bd_sf"/>
</dbReference>
<protein>
    <recommendedName>
        <fullName evidence="3">C2H2-type domain-containing protein</fullName>
    </recommendedName>
</protein>
<comment type="caution">
    <text evidence="1">The sequence shown here is derived from an EMBL/GenBank/DDBJ whole genome shotgun (WGS) entry which is preliminary data.</text>
</comment>
<dbReference type="RefSeq" id="XP_046005474.1">
    <property type="nucleotide sequence ID" value="XM_046161327.1"/>
</dbReference>
<gene>
    <name evidence="1" type="ORF">B0I36DRAFT_389387</name>
</gene>
<evidence type="ECO:0008006" key="3">
    <source>
        <dbReference type="Google" id="ProtNLM"/>
    </source>
</evidence>
<proteinExistence type="predicted"/>
<dbReference type="GO" id="GO:0000981">
    <property type="term" value="F:DNA-binding transcription factor activity, RNA polymerase II-specific"/>
    <property type="evidence" value="ECO:0007669"/>
    <property type="project" value="InterPro"/>
</dbReference>
<organism evidence="1 2">
    <name type="scientific">Microdochium trichocladiopsis</name>
    <dbReference type="NCBI Taxonomy" id="1682393"/>
    <lineage>
        <taxon>Eukaryota</taxon>
        <taxon>Fungi</taxon>
        <taxon>Dikarya</taxon>
        <taxon>Ascomycota</taxon>
        <taxon>Pezizomycotina</taxon>
        <taxon>Sordariomycetes</taxon>
        <taxon>Xylariomycetidae</taxon>
        <taxon>Xylariales</taxon>
        <taxon>Microdochiaceae</taxon>
        <taxon>Microdochium</taxon>
    </lineage>
</organism>
<dbReference type="EMBL" id="JAGTJQ010000013">
    <property type="protein sequence ID" value="KAH7014507.1"/>
    <property type="molecule type" value="Genomic_DNA"/>
</dbReference>
<feature type="non-terminal residue" evidence="1">
    <location>
        <position position="65"/>
    </location>
</feature>
<name>A0A9P9BLX0_9PEZI</name>
<evidence type="ECO:0000313" key="2">
    <source>
        <dbReference type="Proteomes" id="UP000756346"/>
    </source>
</evidence>
<dbReference type="GeneID" id="70190873"/>
<sequence>MSVSKPSCPRCGKHFTRVSSRNRHSARCLQGWTAPARRKACLTCATSKLRCGLERPGCARCRSRN</sequence>
<dbReference type="OrthoDB" id="2943660at2759"/>
<evidence type="ECO:0000313" key="1">
    <source>
        <dbReference type="EMBL" id="KAH7014507.1"/>
    </source>
</evidence>
<accession>A0A9P9BLX0</accession>
<dbReference type="SUPFAM" id="SSF57701">
    <property type="entry name" value="Zn2/Cys6 DNA-binding domain"/>
    <property type="match status" value="1"/>
</dbReference>
<dbReference type="AlphaFoldDB" id="A0A9P9BLX0"/>
<dbReference type="GO" id="GO:0008270">
    <property type="term" value="F:zinc ion binding"/>
    <property type="evidence" value="ECO:0007669"/>
    <property type="project" value="InterPro"/>
</dbReference>
<dbReference type="Proteomes" id="UP000756346">
    <property type="component" value="Unassembled WGS sequence"/>
</dbReference>